<organism evidence="4">
    <name type="scientific">Onchocerca flexuosa</name>
    <dbReference type="NCBI Taxonomy" id="387005"/>
    <lineage>
        <taxon>Eukaryota</taxon>
        <taxon>Metazoa</taxon>
        <taxon>Ecdysozoa</taxon>
        <taxon>Nematoda</taxon>
        <taxon>Chromadorea</taxon>
        <taxon>Rhabditida</taxon>
        <taxon>Spirurina</taxon>
        <taxon>Spiruromorpha</taxon>
        <taxon>Filarioidea</taxon>
        <taxon>Onchocercidae</taxon>
        <taxon>Onchocerca</taxon>
    </lineage>
</organism>
<keyword evidence="3" id="KW-1185">Reference proteome</keyword>
<feature type="signal peptide" evidence="1">
    <location>
        <begin position="1"/>
        <end position="23"/>
    </location>
</feature>
<dbReference type="PANTHER" id="PTHR33748">
    <property type="entry name" value="PROTEIN CBG04600"/>
    <property type="match status" value="1"/>
</dbReference>
<dbReference type="Pfam" id="PF17175">
    <property type="entry name" value="MOLO1"/>
    <property type="match status" value="1"/>
</dbReference>
<dbReference type="PANTHER" id="PTHR33748:SF6">
    <property type="entry name" value="TPM_PHOSPHATASE DOMAIN-CONTAINING PROTEIN"/>
    <property type="match status" value="1"/>
</dbReference>
<feature type="chain" id="PRO_5044552587" evidence="1">
    <location>
        <begin position="24"/>
        <end position="108"/>
    </location>
</feature>
<keyword evidence="1" id="KW-0732">Signal</keyword>
<dbReference type="WBParaSite" id="OFLC_0000921001-mRNA-1">
    <property type="protein sequence ID" value="OFLC_0000921001-mRNA-1"/>
    <property type="gene ID" value="OFLC_0000921001"/>
</dbReference>
<evidence type="ECO:0000313" key="2">
    <source>
        <dbReference type="EMBL" id="VDO59178.1"/>
    </source>
</evidence>
<dbReference type="InterPro" id="IPR033438">
    <property type="entry name" value="MOLO1"/>
</dbReference>
<reference evidence="4" key="1">
    <citation type="submission" date="2016-06" db="UniProtKB">
        <authorList>
            <consortium name="WormBaseParasite"/>
        </authorList>
    </citation>
    <scope>IDENTIFICATION</scope>
</reference>
<dbReference type="Proteomes" id="UP000267606">
    <property type="component" value="Unassembled WGS sequence"/>
</dbReference>
<dbReference type="EMBL" id="UZAJ01011064">
    <property type="protein sequence ID" value="VDO59178.1"/>
    <property type="molecule type" value="Genomic_DNA"/>
</dbReference>
<accession>A0A183HNZ9</accession>
<dbReference type="AlphaFoldDB" id="A0A183HNZ9"/>
<reference evidence="2 3" key="2">
    <citation type="submission" date="2018-11" db="EMBL/GenBank/DDBJ databases">
        <authorList>
            <consortium name="Pathogen Informatics"/>
        </authorList>
    </citation>
    <scope>NUCLEOTIDE SEQUENCE [LARGE SCALE GENOMIC DNA]</scope>
</reference>
<dbReference type="STRING" id="387005.A0A183HNZ9"/>
<evidence type="ECO:0000313" key="4">
    <source>
        <dbReference type="WBParaSite" id="OFLC_0000921001-mRNA-1"/>
    </source>
</evidence>
<proteinExistence type="predicted"/>
<evidence type="ECO:0000313" key="3">
    <source>
        <dbReference type="Proteomes" id="UP000267606"/>
    </source>
</evidence>
<sequence>MDSTWIDPIRFILLLLIFSKCYCLEWDVSNFPNPTAGDYKRCRMRTTSNICDPDEVLTEQQRYRLNHELHQLESRTRQDHAPDFCQKKGITAAMAIIKHIRGNSDQVS</sequence>
<protein>
    <submittedName>
        <fullName evidence="4">Secreted protein</fullName>
    </submittedName>
</protein>
<dbReference type="GO" id="GO:0005892">
    <property type="term" value="C:acetylcholine-gated channel complex"/>
    <property type="evidence" value="ECO:0007669"/>
    <property type="project" value="InterPro"/>
</dbReference>
<evidence type="ECO:0000256" key="1">
    <source>
        <dbReference type="SAM" id="SignalP"/>
    </source>
</evidence>
<gene>
    <name evidence="2" type="ORF">OFLC_LOCUS9212</name>
</gene>
<name>A0A183HNZ9_9BILA</name>